<protein>
    <submittedName>
        <fullName evidence="2">NERD domain-containing protein</fullName>
    </submittedName>
</protein>
<gene>
    <name evidence="2" type="ORF">D7V64_00255</name>
</gene>
<evidence type="ECO:0000313" key="2">
    <source>
        <dbReference type="EMBL" id="RKG55583.1"/>
    </source>
</evidence>
<dbReference type="EMBL" id="RAXZ01000001">
    <property type="protein sequence ID" value="RKG55583.1"/>
    <property type="molecule type" value="Genomic_DNA"/>
</dbReference>
<dbReference type="InterPro" id="IPR011528">
    <property type="entry name" value="NERD"/>
</dbReference>
<evidence type="ECO:0000259" key="1">
    <source>
        <dbReference type="Pfam" id="PF08378"/>
    </source>
</evidence>
<feature type="domain" description="NERD" evidence="1">
    <location>
        <begin position="39"/>
        <end position="136"/>
    </location>
</feature>
<accession>A0A3A8GRD4</accession>
<name>A0A3A8GRD4_9GAMM</name>
<organism evidence="2 3">
    <name type="scientific">Acinetobacter cumulans</name>
    <dbReference type="NCBI Taxonomy" id="2136182"/>
    <lineage>
        <taxon>Bacteria</taxon>
        <taxon>Pseudomonadati</taxon>
        <taxon>Pseudomonadota</taxon>
        <taxon>Gammaproteobacteria</taxon>
        <taxon>Moraxellales</taxon>
        <taxon>Moraxellaceae</taxon>
        <taxon>Acinetobacter</taxon>
    </lineage>
</organism>
<dbReference type="Proteomes" id="UP000281084">
    <property type="component" value="Unassembled WGS sequence"/>
</dbReference>
<evidence type="ECO:0000313" key="3">
    <source>
        <dbReference type="Proteomes" id="UP000281084"/>
    </source>
</evidence>
<reference evidence="2 3" key="1">
    <citation type="submission" date="2018-09" db="EMBL/GenBank/DDBJ databases">
        <title>The draft genome of Acinetobacter spp. strains.</title>
        <authorList>
            <person name="Qin J."/>
            <person name="Feng Y."/>
            <person name="Zong Z."/>
        </authorList>
    </citation>
    <scope>NUCLEOTIDE SEQUENCE [LARGE SCALE GENOMIC DNA]</scope>
    <source>
        <strain evidence="2 3">WCHAc060002</strain>
    </source>
</reference>
<sequence length="520" mass="59302">MSIHCYFGDFSSHTQELRMLDLFLNQLQLDWATENKWIYIIYNAIWDGQEIDMVCFTEHAIVVADFKNYTGKLGGKENGPWTMLTPSDEMIEVKGGNQLNPFVQIRKNKYVVMEWLNAQQFFSQDNLGFISGAIFFTELIEVNLALSNSVQKWLHVSDIPHASELFSHIHSPQIALTEVEVLALIERLNVTPHEWKHQAPQEIRYQPFKHPVQEDPLNTLTYVTATHDLTQEIEATKPVFVTQVILPLVMALVLSFVISGLYRQGAFNGVQDFMLQAVWQAFSKPKNHTTDVEDAEPETTQLVTQATQSKLKQAKLDQQTVSESPASNKVQSIESDQAAHKALPISELSQFINADSKQNTIFGFVLGQSRYAEVSQQLTELKNVQANSFEGTVIASAINPKQILINGPAIEFERLKQVHFFFDQQQVLSAVRFSLNSAFEDQYKDTFYAQTQTLKRLKFEKLKGEIPHVGDMYATFKRKQDYVHVVQYHMGGFQVHVTFMTPSVYQKHIVGQELQASALF</sequence>
<comment type="caution">
    <text evidence="2">The sequence shown here is derived from an EMBL/GenBank/DDBJ whole genome shotgun (WGS) entry which is preliminary data.</text>
</comment>
<dbReference type="Pfam" id="PF08378">
    <property type="entry name" value="NERD"/>
    <property type="match status" value="1"/>
</dbReference>
<proteinExistence type="predicted"/>
<dbReference type="AlphaFoldDB" id="A0A3A8GRD4"/>